<accession>A0A5J4QHP7</accession>
<dbReference type="AlphaFoldDB" id="A0A5J4QHP7"/>
<name>A0A5J4QHP7_9ZZZZ</name>
<gene>
    <name evidence="1" type="ORF">EZS27_030062</name>
</gene>
<sequence>MILMFENYQIGKMQKLRKEKVESLETGKQVFKFPKCQIICFEIK</sequence>
<proteinExistence type="predicted"/>
<organism evidence="1">
    <name type="scientific">termite gut metagenome</name>
    <dbReference type="NCBI Taxonomy" id="433724"/>
    <lineage>
        <taxon>unclassified sequences</taxon>
        <taxon>metagenomes</taxon>
        <taxon>organismal metagenomes</taxon>
    </lineage>
</organism>
<reference evidence="1" key="1">
    <citation type="submission" date="2019-03" db="EMBL/GenBank/DDBJ databases">
        <title>Single cell metagenomics reveals metabolic interactions within the superorganism composed of flagellate Streblomastix strix and complex community of Bacteroidetes bacteria on its surface.</title>
        <authorList>
            <person name="Treitli S.C."/>
            <person name="Kolisko M."/>
            <person name="Husnik F."/>
            <person name="Keeling P."/>
            <person name="Hampl V."/>
        </authorList>
    </citation>
    <scope>NUCLEOTIDE SEQUENCE</scope>
    <source>
        <strain evidence="1">STM</strain>
    </source>
</reference>
<comment type="caution">
    <text evidence="1">The sequence shown here is derived from an EMBL/GenBank/DDBJ whole genome shotgun (WGS) entry which is preliminary data.</text>
</comment>
<protein>
    <submittedName>
        <fullName evidence="1">Uncharacterized protein</fullName>
    </submittedName>
</protein>
<evidence type="ECO:0000313" key="1">
    <source>
        <dbReference type="EMBL" id="KAA6320123.1"/>
    </source>
</evidence>
<dbReference type="EMBL" id="SNRY01003680">
    <property type="protein sequence ID" value="KAA6320123.1"/>
    <property type="molecule type" value="Genomic_DNA"/>
</dbReference>